<reference evidence="3 4" key="1">
    <citation type="submission" date="2021-09" db="EMBL/GenBank/DDBJ databases">
        <title>Whole genome sequence of Nocardioides sp. GBK3QG-3.</title>
        <authorList>
            <person name="Tuo L."/>
        </authorList>
    </citation>
    <scope>NUCLEOTIDE SEQUENCE [LARGE SCALE GENOMIC DNA]</scope>
    <source>
        <strain evidence="3 4">GBK3QG-3</strain>
    </source>
</reference>
<feature type="transmembrane region" description="Helical" evidence="1">
    <location>
        <begin position="88"/>
        <end position="105"/>
    </location>
</feature>
<sequence>MFGRGYDEGGEGRRLIIDATSLFAGVLILLASLFSLLQGAAAIANDELYSEGSDYLYRFDMDVWGTVQLVIGALGLLVAYGVIRRSSWGLVCGMILACLSMVTNFAQLPTYPFWSMTLIAFDVLFLWALSRVPARE</sequence>
<feature type="transmembrane region" description="Helical" evidence="1">
    <location>
        <begin position="21"/>
        <end position="43"/>
    </location>
</feature>
<feature type="domain" description="DUF7144" evidence="2">
    <location>
        <begin position="21"/>
        <end position="131"/>
    </location>
</feature>
<proteinExistence type="predicted"/>
<dbReference type="InterPro" id="IPR055568">
    <property type="entry name" value="DUF7144"/>
</dbReference>
<protein>
    <recommendedName>
        <fullName evidence="2">DUF7144 domain-containing protein</fullName>
    </recommendedName>
</protein>
<dbReference type="EMBL" id="JAIQZJ010000001">
    <property type="protein sequence ID" value="MBZ5737102.1"/>
    <property type="molecule type" value="Genomic_DNA"/>
</dbReference>
<keyword evidence="1" id="KW-0472">Membrane</keyword>
<dbReference type="Proteomes" id="UP000780875">
    <property type="component" value="Unassembled WGS sequence"/>
</dbReference>
<dbReference type="Pfam" id="PF23636">
    <property type="entry name" value="DUF7144"/>
    <property type="match status" value="1"/>
</dbReference>
<organism evidence="3 4">
    <name type="scientific">Nocardioides mangrovi</name>
    <dbReference type="NCBI Taxonomy" id="2874580"/>
    <lineage>
        <taxon>Bacteria</taxon>
        <taxon>Bacillati</taxon>
        <taxon>Actinomycetota</taxon>
        <taxon>Actinomycetes</taxon>
        <taxon>Propionibacteriales</taxon>
        <taxon>Nocardioidaceae</taxon>
        <taxon>Nocardioides</taxon>
    </lineage>
</organism>
<keyword evidence="1" id="KW-0812">Transmembrane</keyword>
<feature type="transmembrane region" description="Helical" evidence="1">
    <location>
        <begin position="63"/>
        <end position="83"/>
    </location>
</feature>
<accession>A0ABS7U8E1</accession>
<evidence type="ECO:0000313" key="4">
    <source>
        <dbReference type="Proteomes" id="UP000780875"/>
    </source>
</evidence>
<comment type="caution">
    <text evidence="3">The sequence shown here is derived from an EMBL/GenBank/DDBJ whole genome shotgun (WGS) entry which is preliminary data.</text>
</comment>
<dbReference type="RefSeq" id="WP_224121463.1">
    <property type="nucleotide sequence ID" value="NZ_JAIQZJ010000001.1"/>
</dbReference>
<gene>
    <name evidence="3" type="ORF">K8U61_02915</name>
</gene>
<keyword evidence="1" id="KW-1133">Transmembrane helix</keyword>
<evidence type="ECO:0000256" key="1">
    <source>
        <dbReference type="SAM" id="Phobius"/>
    </source>
</evidence>
<feature type="transmembrane region" description="Helical" evidence="1">
    <location>
        <begin position="111"/>
        <end position="129"/>
    </location>
</feature>
<evidence type="ECO:0000313" key="3">
    <source>
        <dbReference type="EMBL" id="MBZ5737102.1"/>
    </source>
</evidence>
<keyword evidence="4" id="KW-1185">Reference proteome</keyword>
<evidence type="ECO:0000259" key="2">
    <source>
        <dbReference type="Pfam" id="PF23636"/>
    </source>
</evidence>
<name>A0ABS7U8E1_9ACTN</name>